<feature type="compositionally biased region" description="Polar residues" evidence="1">
    <location>
        <begin position="1811"/>
        <end position="1827"/>
    </location>
</feature>
<dbReference type="PROSITE" id="PS50010">
    <property type="entry name" value="DH_2"/>
    <property type="match status" value="1"/>
</dbReference>
<feature type="compositionally biased region" description="Polar residues" evidence="1">
    <location>
        <begin position="556"/>
        <end position="571"/>
    </location>
</feature>
<feature type="compositionally biased region" description="Polar residues" evidence="1">
    <location>
        <begin position="130"/>
        <end position="144"/>
    </location>
</feature>
<feature type="compositionally biased region" description="Low complexity" evidence="1">
    <location>
        <begin position="245"/>
        <end position="256"/>
    </location>
</feature>
<feature type="region of interest" description="Disordered" evidence="1">
    <location>
        <begin position="1677"/>
        <end position="1732"/>
    </location>
</feature>
<feature type="compositionally biased region" description="Basic and acidic residues" evidence="1">
    <location>
        <begin position="1856"/>
        <end position="1866"/>
    </location>
</feature>
<dbReference type="PANTHER" id="PTHR22834">
    <property type="entry name" value="NUCLEAR FUSION PROTEIN FUS2"/>
    <property type="match status" value="1"/>
</dbReference>
<dbReference type="InterPro" id="IPR035899">
    <property type="entry name" value="DBL_dom_sf"/>
</dbReference>
<dbReference type="PANTHER" id="PTHR22834:SF20">
    <property type="entry name" value="SH3 DOMAIN-CONTAINING PROTEIN"/>
    <property type="match status" value="1"/>
</dbReference>
<dbReference type="GO" id="GO:0005085">
    <property type="term" value="F:guanyl-nucleotide exchange factor activity"/>
    <property type="evidence" value="ECO:0007669"/>
    <property type="project" value="InterPro"/>
</dbReference>
<dbReference type="GO" id="GO:0005737">
    <property type="term" value="C:cytoplasm"/>
    <property type="evidence" value="ECO:0007669"/>
    <property type="project" value="TreeGrafter"/>
</dbReference>
<evidence type="ECO:0000313" key="3">
    <source>
        <dbReference type="EMBL" id="TVY56279.1"/>
    </source>
</evidence>
<feature type="compositionally biased region" description="Basic residues" evidence="1">
    <location>
        <begin position="445"/>
        <end position="460"/>
    </location>
</feature>
<feature type="domain" description="DH" evidence="2">
    <location>
        <begin position="1173"/>
        <end position="1399"/>
    </location>
</feature>
<feature type="compositionally biased region" description="Polar residues" evidence="1">
    <location>
        <begin position="1029"/>
        <end position="1040"/>
    </location>
</feature>
<feature type="compositionally biased region" description="Polar residues" evidence="1">
    <location>
        <begin position="295"/>
        <end position="327"/>
    </location>
</feature>
<feature type="compositionally biased region" description="Polar residues" evidence="1">
    <location>
        <begin position="1787"/>
        <end position="1804"/>
    </location>
</feature>
<dbReference type="GO" id="GO:0035556">
    <property type="term" value="P:intracellular signal transduction"/>
    <property type="evidence" value="ECO:0007669"/>
    <property type="project" value="InterPro"/>
</dbReference>
<feature type="compositionally biased region" description="Polar residues" evidence="1">
    <location>
        <begin position="21"/>
        <end position="34"/>
    </location>
</feature>
<feature type="compositionally biased region" description="Polar residues" evidence="1">
    <location>
        <begin position="1708"/>
        <end position="1725"/>
    </location>
</feature>
<feature type="compositionally biased region" description="Basic and acidic residues" evidence="1">
    <location>
        <begin position="258"/>
        <end position="268"/>
    </location>
</feature>
<accession>A0A7D8Z2G8</accession>
<feature type="region of interest" description="Disordered" evidence="1">
    <location>
        <begin position="110"/>
        <end position="330"/>
    </location>
</feature>
<feature type="compositionally biased region" description="Low complexity" evidence="1">
    <location>
        <begin position="1123"/>
        <end position="1135"/>
    </location>
</feature>
<feature type="compositionally biased region" description="Polar residues" evidence="1">
    <location>
        <begin position="1769"/>
        <end position="1779"/>
    </location>
</feature>
<feature type="region of interest" description="Disordered" evidence="1">
    <location>
        <begin position="637"/>
        <end position="659"/>
    </location>
</feature>
<feature type="compositionally biased region" description="Low complexity" evidence="1">
    <location>
        <begin position="543"/>
        <end position="555"/>
    </location>
</feature>
<dbReference type="GO" id="GO:0032955">
    <property type="term" value="P:regulation of division septum assembly"/>
    <property type="evidence" value="ECO:0007669"/>
    <property type="project" value="TreeGrafter"/>
</dbReference>
<feature type="compositionally biased region" description="Low complexity" evidence="1">
    <location>
        <begin position="461"/>
        <end position="478"/>
    </location>
</feature>
<feature type="compositionally biased region" description="Pro residues" evidence="1">
    <location>
        <begin position="1072"/>
        <end position="1093"/>
    </location>
</feature>
<dbReference type="PROSITE" id="PS00741">
    <property type="entry name" value="DH_1"/>
    <property type="match status" value="1"/>
</dbReference>
<evidence type="ECO:0000313" key="4">
    <source>
        <dbReference type="Proteomes" id="UP000481288"/>
    </source>
</evidence>
<feature type="compositionally biased region" description="Polar residues" evidence="1">
    <location>
        <begin position="978"/>
        <end position="989"/>
    </location>
</feature>
<feature type="region of interest" description="Disordered" evidence="1">
    <location>
        <begin position="1760"/>
        <end position="1866"/>
    </location>
</feature>
<dbReference type="Gene3D" id="1.20.1270.60">
    <property type="entry name" value="Arfaptin homology (AH) domain/BAR domain"/>
    <property type="match status" value="1"/>
</dbReference>
<dbReference type="Proteomes" id="UP000481288">
    <property type="component" value="Unassembled WGS sequence"/>
</dbReference>
<dbReference type="InterPro" id="IPR001331">
    <property type="entry name" value="GDS_CDC24_CS"/>
</dbReference>
<dbReference type="InterPro" id="IPR051492">
    <property type="entry name" value="Dynamin-Rho_GEF"/>
</dbReference>
<dbReference type="SUPFAM" id="SSF103657">
    <property type="entry name" value="BAR/IMD domain-like"/>
    <property type="match status" value="1"/>
</dbReference>
<proteinExistence type="predicted"/>
<sequence length="1944" mass="213995">MESGINGADQNFYDRRPVANQLHSQSATTTTDFLTSPEKPHPRAQQRTYDPPPLPDFDARSPHPQLPPKLPFLTTENLHAATANGHNAAGALTDGDDPAAEFYYREHRGVQQSPNGYTDTTHGMATTDTRPTPSSLRSNGNGTTAKHPPIPARGVKNSYRSASSPLNDRMPLSSAKSSPALNGMPKTGRISKDLLKRFDQNNEPPSSTVRKPPSRLVTKDGASAPPYMRDRSGNVGRTTGISQNTSTSSRAGTSTRDGAGRKSPEKTRTTQRTRFATEDQDSNNTLSGVPRATRTRNPLSGSSFQASKSMINLSPTSPTSPDSNLLPQTPARRPLFGEVLPVGPGSDNIGYGIPHATTRRTSDSSLHPNLQRQRSRSEVDVSPTSPTAWYLGVTHTLDDVEPNRQPRSLHGHNRNHSDFADPKANPMNGVNPDFEIPVILSLPKPAKRQGSRSRIPKPSKRLSNSSESSSQTSTRASSPFTSKSYSNGKFRKPEQRPWSPATRDSTNTPTQRSPRGKATRTEPAPNGASLKAYISAPPPTASPPLRSSRPRQSVSTSTNNLKQKADSSQVPTGMKITRSNGRPGFDEPQPRKMSVGPVNFEERRSTIKRAYTKSIHEKEKNRICAENIRRLHAKPILDSVEADNKDSDAPQSIPETPPPVFAIDHQPTVGSSPPPLQTSPQPLQISTSFFNDPSPLERNMIESQDSPTLGMPGSFVDDEEPPRSAVSNTTAITEIENEPQTEVARLRRLPSTTKREASRLSYNVLFVSDDLSPEQALYGMGQDELIDVKLASTYVEEAESTPTKDVVTRYPSPPGAFHNDLDDEPVYEIDFANTSPDATSAAPLRPAPILESADEQGSSETEHPKEPIVADEPTLPRVQGPPEIYLPDEAGFTSVDDEADAPRLQLPDLRTALAPPSVASNEGGNDYLNTPVTDMDYESSDGAGATNLSEQAYQTSYETTRDPIPSSRGHRSSHQSSWTDYSVDSTQESAEPVEGQKSLPPLSVFNIDRQAVSPVVPPKPEGYSPQPSPRFSVTSPSVGSPNHAHSPAFVADDGYGFRLIEPITSSPLWPEYSPPPVPQQPMSLPPSHEPPPATHNEAPRSSIDHSSHNEASQSRRPSDDVYSPRPSISTPRSSTQVSTEDVVGNAAFGKKHAIPGTQSEREASGDLAKRLLQRKNVMGELVSTESNYLKDLNVAEEIYKGTAEACPKLEPGDIKTLFRNTDEIIAFTTTFLDELKSAAAPLLPHRAPKWRGSKGGNAGSDTTTASDRFSVAATLNDLSEEQKDQRTSIGACFGRHLKKLQAVYSDFLKNQEAASSRLNILQKDPSVKVWLDECNTVAKDLTLAWNLDALLVKPVQRLTRYQLFLVELLKETDADHPDYPALTAASSDLAQIIININELKRRIAMVTDIVGRKRKESNVRKIGKVWPKGAKKEKDDNPNQLIVTRTEDDPVYLKLHEKYCDNYLRMQVVLRDVEFHVRQNITMVNDDLRYKSAMELVMRLSASPWPEIESKWARFNMSMRDMGTVALDQHTGAIRTQVIEPFEKTIQLYGPPGLAMKKRTKRRAEYEKILAAKKSGSKITEKDQTKLDQYEALNETLKLELPKLFEKTREIANLLLGHFVVIQTQWYDVWQKKVRVVLEESQIPKDIPEIVSTFNRDYKFVESKAQELGIVNGTLNLDERVPSSGKASTDTNDVRSRKHSERKPRPSDLSSRSRGLSVTSDHSPSLPTPDFAKRLSGSQFTFSPISSTTPNIPQFAYQGQSYQGQPYSTSHSRQGSGSPATPDARQHGQSLGRPSTSRSFTSDNGGMRMSNDYNTQYRRESGSTSYSHHQDGPPISSRPYSGIFHSAMPLPDGPEDSARSSRASSRDRNFGGGYNVLYLAASLFEFNIAATKSEAGYPYLTYQAGEIFDVIGEKGELWLAKNQDDVSEQVGWIWSKHFARLATD</sequence>
<dbReference type="EMBL" id="QGMG01000173">
    <property type="protein sequence ID" value="TVY56279.1"/>
    <property type="molecule type" value="Genomic_DNA"/>
</dbReference>
<dbReference type="CDD" id="cd00160">
    <property type="entry name" value="RhoGEF"/>
    <property type="match status" value="1"/>
</dbReference>
<feature type="compositionally biased region" description="Low complexity" evidence="1">
    <location>
        <begin position="118"/>
        <end position="129"/>
    </location>
</feature>
<name>A0A7D8Z2G8_9HELO</name>
<dbReference type="GO" id="GO:0031991">
    <property type="term" value="P:regulation of actomyosin contractile ring contraction"/>
    <property type="evidence" value="ECO:0007669"/>
    <property type="project" value="TreeGrafter"/>
</dbReference>
<dbReference type="OrthoDB" id="10256089at2759"/>
<dbReference type="Pfam" id="PF00621">
    <property type="entry name" value="RhoGEF"/>
    <property type="match status" value="1"/>
</dbReference>
<dbReference type="SMART" id="SM00325">
    <property type="entry name" value="RhoGEF"/>
    <property type="match status" value="1"/>
</dbReference>
<keyword evidence="4" id="KW-1185">Reference proteome</keyword>
<dbReference type="Gene3D" id="1.20.900.10">
    <property type="entry name" value="Dbl homology (DH) domain"/>
    <property type="match status" value="1"/>
</dbReference>
<protein>
    <submittedName>
        <fullName evidence="3">Dynamin-binding protein</fullName>
    </submittedName>
</protein>
<feature type="compositionally biased region" description="Polar residues" evidence="1">
    <location>
        <begin position="918"/>
        <end position="932"/>
    </location>
</feature>
<reference evidence="3 4" key="1">
    <citation type="submission" date="2018-05" db="EMBL/GenBank/DDBJ databases">
        <title>Whole genome sequencing for identification of molecular markers to develop diagnostic detection tools for the regulated plant pathogen Lachnellula willkommii.</title>
        <authorList>
            <person name="Giroux E."/>
            <person name="Bilodeau G."/>
        </authorList>
    </citation>
    <scope>NUCLEOTIDE SEQUENCE [LARGE SCALE GENOMIC DNA]</scope>
    <source>
        <strain evidence="3 4">CBS 625.97</strain>
    </source>
</reference>
<dbReference type="SUPFAM" id="SSF48065">
    <property type="entry name" value="DBL homology domain (DH-domain)"/>
    <property type="match status" value="1"/>
</dbReference>
<feature type="region of interest" description="Disordered" evidence="1">
    <location>
        <begin position="399"/>
        <end position="595"/>
    </location>
</feature>
<organism evidence="3 4">
    <name type="scientific">Lachnellula cervina</name>
    <dbReference type="NCBI Taxonomy" id="1316786"/>
    <lineage>
        <taxon>Eukaryota</taxon>
        <taxon>Fungi</taxon>
        <taxon>Dikarya</taxon>
        <taxon>Ascomycota</taxon>
        <taxon>Pezizomycotina</taxon>
        <taxon>Leotiomycetes</taxon>
        <taxon>Helotiales</taxon>
        <taxon>Lachnaceae</taxon>
        <taxon>Lachnellula</taxon>
    </lineage>
</organism>
<feature type="region of interest" description="Disordered" evidence="1">
    <location>
        <begin position="1070"/>
        <end position="1140"/>
    </location>
</feature>
<feature type="compositionally biased region" description="Polar residues" evidence="1">
    <location>
        <begin position="946"/>
        <end position="958"/>
    </location>
</feature>
<feature type="region of interest" description="Disordered" evidence="1">
    <location>
        <begin position="1"/>
        <end position="71"/>
    </location>
</feature>
<feature type="region of interest" description="Disordered" evidence="1">
    <location>
        <begin position="852"/>
        <end position="1050"/>
    </location>
</feature>
<feature type="compositionally biased region" description="Polar residues" evidence="1">
    <location>
        <begin position="235"/>
        <end position="244"/>
    </location>
</feature>
<feature type="compositionally biased region" description="Polar residues" evidence="1">
    <location>
        <begin position="363"/>
        <end position="372"/>
    </location>
</feature>
<evidence type="ECO:0000256" key="1">
    <source>
        <dbReference type="SAM" id="MobiDB-lite"/>
    </source>
</evidence>
<gene>
    <name evidence="3" type="primary">DNMBP</name>
    <name evidence="3" type="ORF">LCER1_G001574</name>
</gene>
<feature type="region of interest" description="Disordered" evidence="1">
    <location>
        <begin position="342"/>
        <end position="386"/>
    </location>
</feature>
<feature type="compositionally biased region" description="Basic and acidic residues" evidence="1">
    <location>
        <begin position="190"/>
        <end position="200"/>
    </location>
</feature>
<comment type="caution">
    <text evidence="3">The sequence shown here is derived from an EMBL/GenBank/DDBJ whole genome shotgun (WGS) entry which is preliminary data.</text>
</comment>
<feature type="compositionally biased region" description="Polar residues" evidence="1">
    <location>
        <begin position="502"/>
        <end position="513"/>
    </location>
</feature>
<evidence type="ECO:0000259" key="2">
    <source>
        <dbReference type="PROSITE" id="PS50010"/>
    </source>
</evidence>
<dbReference type="InterPro" id="IPR000219">
    <property type="entry name" value="DH_dom"/>
</dbReference>
<dbReference type="InterPro" id="IPR027267">
    <property type="entry name" value="AH/BAR_dom_sf"/>
</dbReference>